<gene>
    <name evidence="3" type="ORF">C0Q70_19938</name>
</gene>
<dbReference type="PROSITE" id="PS50975">
    <property type="entry name" value="ATP_GRASP"/>
    <property type="match status" value="1"/>
</dbReference>
<keyword evidence="1" id="KW-0067">ATP-binding</keyword>
<dbReference type="EMBL" id="PZQS01000013">
    <property type="protein sequence ID" value="PVD19449.1"/>
    <property type="molecule type" value="Genomic_DNA"/>
</dbReference>
<dbReference type="InterPro" id="IPR041472">
    <property type="entry name" value="BL00235/CARNS1_N"/>
</dbReference>
<dbReference type="Pfam" id="PF18130">
    <property type="entry name" value="ATPgrasp_N"/>
    <property type="match status" value="1"/>
</dbReference>
<accession>A0A2T7NE55</accession>
<dbReference type="GO" id="GO:0046872">
    <property type="term" value="F:metal ion binding"/>
    <property type="evidence" value="ECO:0007669"/>
    <property type="project" value="InterPro"/>
</dbReference>
<comment type="caution">
    <text evidence="3">The sequence shown here is derived from an EMBL/GenBank/DDBJ whole genome shotgun (WGS) entry which is preliminary data.</text>
</comment>
<dbReference type="GO" id="GO:0005524">
    <property type="term" value="F:ATP binding"/>
    <property type="evidence" value="ECO:0007669"/>
    <property type="project" value="UniProtKB-UniRule"/>
</dbReference>
<dbReference type="AlphaFoldDB" id="A0A2T7NE55"/>
<organism evidence="3 4">
    <name type="scientific">Pomacea canaliculata</name>
    <name type="common">Golden apple snail</name>
    <dbReference type="NCBI Taxonomy" id="400727"/>
    <lineage>
        <taxon>Eukaryota</taxon>
        <taxon>Metazoa</taxon>
        <taxon>Spiralia</taxon>
        <taxon>Lophotrochozoa</taxon>
        <taxon>Mollusca</taxon>
        <taxon>Gastropoda</taxon>
        <taxon>Caenogastropoda</taxon>
        <taxon>Architaenioglossa</taxon>
        <taxon>Ampullarioidea</taxon>
        <taxon>Ampullariidae</taxon>
        <taxon>Pomacea</taxon>
    </lineage>
</organism>
<dbReference type="STRING" id="400727.A0A2T7NE55"/>
<proteinExistence type="predicted"/>
<evidence type="ECO:0000313" key="3">
    <source>
        <dbReference type="EMBL" id="PVD19449.1"/>
    </source>
</evidence>
<sequence length="905" mass="99776">MYILGPVRDPNHNVAKIQRQGEAVPGGTEKPDRTSEHSVCLGDAGKRFTPDDNRNRQCPGCVLLLMTTSWATREPSADDPSLSSIMVHTAITADAGGQTYLDNYDPPRRATYIVNHLTGATTDGRRHEGEDIVKYGLECPMASSMKLTKRTDNKLLTRMMCAASGVQHPITLALVPQDGMCDNMYESMPNIAVYRRPASGITTSWVEPLVINFLAQDSMKPYKKVVVKPFGSYWNSCKGVSFHDIHDLNSIIEAVLDLSSRIDRSDGILVESFHSVFKSSAALNVGRHAVNVEGRELSFRIRAIVCRTPQNGARLTQVLTGVADAGAPFGGAKTIGTSLETTLRRWGVTDSKRQKDIRESIKRASERLLLTLMKHEEKMSAEERGGIGAQTEMIGMDYILTSINDAIVPLVIEVNAHDCLYASSVYEVMNKDVRGEAARTLAQTMIARSQRFLMKNKVILIVGAGGFSKRNIWKDAQEFGVKIVLVDSNPEHFARRQVHMFLYYDMSDHTRDKEHADVIVHRVKSDVGLVDGCVSFWEDCVPLASLVAEGLGLTRTPSYTAAMAANAKGLTMKVLSGDYEPPHSPRPNLYASPAVRVTSPDELVNAVKQVPLPAILKLEYGSSAVGVKQVKTLQEAKAFVQHVQNTLQSEKDHPGVGLGHSRSFVLMSRLEGTEHDVDLAMFEGQVMAAFVSDNGPTRLPVCSETTAAMPSVLNKEEEQQLVMAAATCCRKLDLVTGVFNVELILTPCGPRLVEINARMGGFYLREWIRTIYDVDMLHLALMAACGVRPVAANSMAYGYSSKQARENRGQLMGILLYPSQHKQALSTTATPRHLQRLHDQGSIIFRQMEENLEDWTLEFEEPLASIGVKAPTVEEARAKLEGLCIGLGLETEESMRELLQDFVMT</sequence>
<keyword evidence="4" id="KW-1185">Reference proteome</keyword>
<evidence type="ECO:0000259" key="2">
    <source>
        <dbReference type="PROSITE" id="PS50975"/>
    </source>
</evidence>
<protein>
    <recommendedName>
        <fullName evidence="2">ATP-grasp domain-containing protein</fullName>
    </recommendedName>
</protein>
<dbReference type="Gene3D" id="3.40.50.20">
    <property type="match status" value="1"/>
</dbReference>
<dbReference type="Gene3D" id="3.30.470.20">
    <property type="entry name" value="ATP-grasp fold, B domain"/>
    <property type="match status" value="1"/>
</dbReference>
<dbReference type="SUPFAM" id="SSF56059">
    <property type="entry name" value="Glutathione synthetase ATP-binding domain-like"/>
    <property type="match status" value="1"/>
</dbReference>
<dbReference type="OrthoDB" id="6109609at2759"/>
<dbReference type="PANTHER" id="PTHR48066:SF1">
    <property type="entry name" value="CARNOSINE SYNTHASE 1"/>
    <property type="match status" value="1"/>
</dbReference>
<dbReference type="InterPro" id="IPR031046">
    <property type="entry name" value="CARNS1"/>
</dbReference>
<reference evidence="3 4" key="1">
    <citation type="submission" date="2018-04" db="EMBL/GenBank/DDBJ databases">
        <title>The genome of golden apple snail Pomacea canaliculata provides insight into stress tolerance and invasive adaptation.</title>
        <authorList>
            <person name="Liu C."/>
            <person name="Liu B."/>
            <person name="Ren Y."/>
            <person name="Zhang Y."/>
            <person name="Wang H."/>
            <person name="Li S."/>
            <person name="Jiang F."/>
            <person name="Yin L."/>
            <person name="Zhang G."/>
            <person name="Qian W."/>
            <person name="Fan W."/>
        </authorList>
    </citation>
    <scope>NUCLEOTIDE SEQUENCE [LARGE SCALE GENOMIC DNA]</scope>
    <source>
        <strain evidence="3">SZHN2017</strain>
        <tissue evidence="3">Muscle</tissue>
    </source>
</reference>
<feature type="domain" description="ATP-grasp" evidence="2">
    <location>
        <begin position="581"/>
        <end position="785"/>
    </location>
</feature>
<dbReference type="GO" id="GO:0035499">
    <property type="term" value="P:carnosine biosynthetic process"/>
    <property type="evidence" value="ECO:0007669"/>
    <property type="project" value="InterPro"/>
</dbReference>
<evidence type="ECO:0000313" key="4">
    <source>
        <dbReference type="Proteomes" id="UP000245119"/>
    </source>
</evidence>
<keyword evidence="1" id="KW-0547">Nucleotide-binding</keyword>
<evidence type="ECO:0000256" key="1">
    <source>
        <dbReference type="PROSITE-ProRule" id="PRU00409"/>
    </source>
</evidence>
<dbReference type="GO" id="GO:0047730">
    <property type="term" value="F:carnosine synthase activity"/>
    <property type="evidence" value="ECO:0007669"/>
    <property type="project" value="InterPro"/>
</dbReference>
<dbReference type="PANTHER" id="PTHR48066">
    <property type="entry name" value="CARNOSINE SYNTHASE 1"/>
    <property type="match status" value="1"/>
</dbReference>
<name>A0A2T7NE55_POMCA</name>
<dbReference type="Proteomes" id="UP000245119">
    <property type="component" value="Linkage Group LG13"/>
</dbReference>
<dbReference type="Pfam" id="PF13535">
    <property type="entry name" value="ATP-grasp_4"/>
    <property type="match status" value="1"/>
</dbReference>
<dbReference type="InterPro" id="IPR011761">
    <property type="entry name" value="ATP-grasp"/>
</dbReference>
<dbReference type="GO" id="GO:0016887">
    <property type="term" value="F:ATP hydrolysis activity"/>
    <property type="evidence" value="ECO:0007669"/>
    <property type="project" value="InterPro"/>
</dbReference>